<evidence type="ECO:0000259" key="2">
    <source>
        <dbReference type="Pfam" id="PF00296"/>
    </source>
</evidence>
<dbReference type="EMBL" id="BJVI01000016">
    <property type="protein sequence ID" value="GEL18120.1"/>
    <property type="molecule type" value="Genomic_DNA"/>
</dbReference>
<gene>
    <name evidence="3" type="ORF">PA7_19570</name>
</gene>
<keyword evidence="4" id="KW-1185">Reference proteome</keyword>
<evidence type="ECO:0000313" key="3">
    <source>
        <dbReference type="EMBL" id="GEL18120.1"/>
    </source>
</evidence>
<dbReference type="InterPro" id="IPR036661">
    <property type="entry name" value="Luciferase-like_sf"/>
</dbReference>
<reference evidence="3 4" key="1">
    <citation type="submission" date="2019-07" db="EMBL/GenBank/DDBJ databases">
        <title>Whole genome shotgun sequence of Pseudonocardia asaccharolytica NBRC 16224.</title>
        <authorList>
            <person name="Hosoyama A."/>
            <person name="Uohara A."/>
            <person name="Ohji S."/>
            <person name="Ichikawa N."/>
        </authorList>
    </citation>
    <scope>NUCLEOTIDE SEQUENCE [LARGE SCALE GENOMIC DNA]</scope>
    <source>
        <strain evidence="3 4">NBRC 16224</strain>
    </source>
</reference>
<sequence length="328" mass="34154">MRVSIGFTGFGPLGPTFEAVRAAEEGGLDGVWSAEHIGFHDAVVPSAAYLATTERIDVGLVGLAPASRHPAMTATELTSLCELGPGRVRVQVGTGDATLVAKLGARHPRPLETVAAYVRVLRDVLAGRELHVELPVGRFDGFQLAPVAVPPAIDVMAIRSKMLRLAAEIGDGVSLSAGASETYLTETVAEIEAHLAEQGRDRGSFRITAFAFGLVAPDPEPLVSAFGALLTTFPAETAAYLARGAFDTDAYLAAVAATRTLQAAKLITPEVVRAITFTAAPDEIATELARYAATGVDELAILLVTPPPLLADAVTAIAAPRSADLQEV</sequence>
<dbReference type="PANTHER" id="PTHR43244">
    <property type="match status" value="1"/>
</dbReference>
<keyword evidence="1" id="KW-0560">Oxidoreductase</keyword>
<proteinExistence type="predicted"/>
<name>A0A511CZZ6_9PSEU</name>
<dbReference type="Pfam" id="PF00296">
    <property type="entry name" value="Bac_luciferase"/>
    <property type="match status" value="1"/>
</dbReference>
<dbReference type="GO" id="GO:0016705">
    <property type="term" value="F:oxidoreductase activity, acting on paired donors, with incorporation or reduction of molecular oxygen"/>
    <property type="evidence" value="ECO:0007669"/>
    <property type="project" value="InterPro"/>
</dbReference>
<comment type="caution">
    <text evidence="3">The sequence shown here is derived from an EMBL/GenBank/DDBJ whole genome shotgun (WGS) entry which is preliminary data.</text>
</comment>
<dbReference type="PANTHER" id="PTHR43244:SF1">
    <property type="entry name" value="5,10-METHYLENETETRAHYDROMETHANOPTERIN REDUCTASE"/>
    <property type="match status" value="1"/>
</dbReference>
<feature type="domain" description="Luciferase-like" evidence="2">
    <location>
        <begin position="14"/>
        <end position="298"/>
    </location>
</feature>
<accession>A0A511CZZ6</accession>
<protein>
    <submittedName>
        <fullName evidence="3">5,10-methylenetetrahydromethanopterin reductase</fullName>
    </submittedName>
</protein>
<dbReference type="Proteomes" id="UP000321328">
    <property type="component" value="Unassembled WGS sequence"/>
</dbReference>
<dbReference type="InterPro" id="IPR050564">
    <property type="entry name" value="F420-G6PD/mer"/>
</dbReference>
<dbReference type="STRING" id="1123024.GCA_000423625_03750"/>
<evidence type="ECO:0000256" key="1">
    <source>
        <dbReference type="ARBA" id="ARBA00023002"/>
    </source>
</evidence>
<dbReference type="InterPro" id="IPR011251">
    <property type="entry name" value="Luciferase-like_dom"/>
</dbReference>
<dbReference type="Gene3D" id="3.20.20.30">
    <property type="entry name" value="Luciferase-like domain"/>
    <property type="match status" value="1"/>
</dbReference>
<dbReference type="AlphaFoldDB" id="A0A511CZZ6"/>
<organism evidence="3 4">
    <name type="scientific">Pseudonocardia asaccharolytica DSM 44247 = NBRC 16224</name>
    <dbReference type="NCBI Taxonomy" id="1123024"/>
    <lineage>
        <taxon>Bacteria</taxon>
        <taxon>Bacillati</taxon>
        <taxon>Actinomycetota</taxon>
        <taxon>Actinomycetes</taxon>
        <taxon>Pseudonocardiales</taxon>
        <taxon>Pseudonocardiaceae</taxon>
        <taxon>Pseudonocardia</taxon>
    </lineage>
</organism>
<evidence type="ECO:0000313" key="4">
    <source>
        <dbReference type="Proteomes" id="UP000321328"/>
    </source>
</evidence>
<dbReference type="SUPFAM" id="SSF51679">
    <property type="entry name" value="Bacterial luciferase-like"/>
    <property type="match status" value="1"/>
</dbReference>